<feature type="compositionally biased region" description="Basic residues" evidence="1">
    <location>
        <begin position="291"/>
        <end position="302"/>
    </location>
</feature>
<proteinExistence type="predicted"/>
<evidence type="ECO:0000313" key="3">
    <source>
        <dbReference type="EMBL" id="MCG7322257.1"/>
    </source>
</evidence>
<protein>
    <submittedName>
        <fullName evidence="3">SGNH/GDSL hydrolase family protein</fullName>
    </submittedName>
</protein>
<evidence type="ECO:0000256" key="1">
    <source>
        <dbReference type="SAM" id="MobiDB-lite"/>
    </source>
</evidence>
<feature type="domain" description="SGNH hydrolase-type esterase" evidence="2">
    <location>
        <begin position="46"/>
        <end position="225"/>
    </location>
</feature>
<evidence type="ECO:0000313" key="4">
    <source>
        <dbReference type="Proteomes" id="UP001521931"/>
    </source>
</evidence>
<sequence>MGTVGYGILKVEARMVRRVVGKPFETAPPDSDVYGAGLGDPIELGVLGDSLAAGLGVDHRRQTIGATLAHGISAIAGQPVRLTNAAVVGAESTDLPAQLEDLLARAPEPHVVVVVVGGNDVTHRKDVPEAVGHLAETITVLRSRGATVIVGTCPDLGTVEPLPQPLRWLVSRWSRDFAAAQTVAAVEAGARTVSLGDLIGPDFLAEPALMFSKDQFHPSAAGYARAASAILPSVASALGLWPESDRPLEVSRGEGVGPLHVAAVHAVAHPGTEVSAEAETEDTGGGLSRTTRTRRAVLRRLRRPDVGRLRRPQVTSATPPGASVTDEPQPG</sequence>
<keyword evidence="4" id="KW-1185">Reference proteome</keyword>
<dbReference type="InterPro" id="IPR013830">
    <property type="entry name" value="SGNH_hydro"/>
</dbReference>
<dbReference type="InterPro" id="IPR036514">
    <property type="entry name" value="SGNH_hydro_sf"/>
</dbReference>
<accession>A0ABS9Q4J7</accession>
<dbReference type="InterPro" id="IPR051532">
    <property type="entry name" value="Ester_Hydrolysis_Enzymes"/>
</dbReference>
<gene>
    <name evidence="3" type="ORF">MHL29_10215</name>
</gene>
<name>A0ABS9Q4J7_9MICO</name>
<dbReference type="PANTHER" id="PTHR30383:SF5">
    <property type="entry name" value="SGNH HYDROLASE-TYPE ESTERASE DOMAIN-CONTAINING PROTEIN"/>
    <property type="match status" value="1"/>
</dbReference>
<dbReference type="Gene3D" id="3.40.50.1110">
    <property type="entry name" value="SGNH hydrolase"/>
    <property type="match status" value="1"/>
</dbReference>
<dbReference type="CDD" id="cd01836">
    <property type="entry name" value="FeeA_FeeB_like"/>
    <property type="match status" value="1"/>
</dbReference>
<feature type="region of interest" description="Disordered" evidence="1">
    <location>
        <begin position="270"/>
        <end position="331"/>
    </location>
</feature>
<reference evidence="3 4" key="1">
    <citation type="submission" date="2022-02" db="EMBL/GenBank/DDBJ databases">
        <title>Uncovering new skin microbiome diversity through culturing and metagenomics.</title>
        <authorList>
            <person name="Conlan S."/>
            <person name="Deming C."/>
            <person name="Nisc Comparative Sequencing Program N."/>
            <person name="Segre J.A."/>
        </authorList>
    </citation>
    <scope>NUCLEOTIDE SEQUENCE [LARGE SCALE GENOMIC DNA]</scope>
    <source>
        <strain evidence="3 4">ACRQZ</strain>
    </source>
</reference>
<comment type="caution">
    <text evidence="3">The sequence shown here is derived from an EMBL/GenBank/DDBJ whole genome shotgun (WGS) entry which is preliminary data.</text>
</comment>
<dbReference type="GO" id="GO:0016787">
    <property type="term" value="F:hydrolase activity"/>
    <property type="evidence" value="ECO:0007669"/>
    <property type="project" value="UniProtKB-KW"/>
</dbReference>
<dbReference type="PANTHER" id="PTHR30383">
    <property type="entry name" value="THIOESTERASE 1/PROTEASE 1/LYSOPHOSPHOLIPASE L1"/>
    <property type="match status" value="1"/>
</dbReference>
<keyword evidence="3" id="KW-0378">Hydrolase</keyword>
<dbReference type="SUPFAM" id="SSF52266">
    <property type="entry name" value="SGNH hydrolase"/>
    <property type="match status" value="1"/>
</dbReference>
<dbReference type="Proteomes" id="UP001521931">
    <property type="component" value="Unassembled WGS sequence"/>
</dbReference>
<dbReference type="EMBL" id="JAKRCV010000030">
    <property type="protein sequence ID" value="MCG7322257.1"/>
    <property type="molecule type" value="Genomic_DNA"/>
</dbReference>
<dbReference type="Pfam" id="PF13472">
    <property type="entry name" value="Lipase_GDSL_2"/>
    <property type="match status" value="1"/>
</dbReference>
<dbReference type="RefSeq" id="WP_239264389.1">
    <property type="nucleotide sequence ID" value="NZ_JAKRCV010000030.1"/>
</dbReference>
<evidence type="ECO:0000259" key="2">
    <source>
        <dbReference type="Pfam" id="PF13472"/>
    </source>
</evidence>
<organism evidence="3 4">
    <name type="scientific">Arsenicicoccus bolidensis</name>
    <dbReference type="NCBI Taxonomy" id="229480"/>
    <lineage>
        <taxon>Bacteria</taxon>
        <taxon>Bacillati</taxon>
        <taxon>Actinomycetota</taxon>
        <taxon>Actinomycetes</taxon>
        <taxon>Micrococcales</taxon>
        <taxon>Intrasporangiaceae</taxon>
        <taxon>Arsenicicoccus</taxon>
    </lineage>
</organism>